<protein>
    <submittedName>
        <fullName evidence="1">Uncharacterized protein</fullName>
    </submittedName>
</protein>
<dbReference type="Proteomes" id="UP001055811">
    <property type="component" value="Linkage Group LG06"/>
</dbReference>
<proteinExistence type="predicted"/>
<evidence type="ECO:0000313" key="1">
    <source>
        <dbReference type="EMBL" id="KAI3722789.1"/>
    </source>
</evidence>
<keyword evidence="2" id="KW-1185">Reference proteome</keyword>
<accession>A0ACB9BLC6</accession>
<evidence type="ECO:0000313" key="2">
    <source>
        <dbReference type="Proteomes" id="UP001055811"/>
    </source>
</evidence>
<gene>
    <name evidence="1" type="ORF">L2E82_33877</name>
</gene>
<reference evidence="1 2" key="2">
    <citation type="journal article" date="2022" name="Mol. Ecol. Resour.">
        <title>The genomes of chicory, endive, great burdock and yacon provide insights into Asteraceae paleo-polyploidization history and plant inulin production.</title>
        <authorList>
            <person name="Fan W."/>
            <person name="Wang S."/>
            <person name="Wang H."/>
            <person name="Wang A."/>
            <person name="Jiang F."/>
            <person name="Liu H."/>
            <person name="Zhao H."/>
            <person name="Xu D."/>
            <person name="Zhang Y."/>
        </authorList>
    </citation>
    <scope>NUCLEOTIDE SEQUENCE [LARGE SCALE GENOMIC DNA]</scope>
    <source>
        <strain evidence="2">cv. Punajuju</strain>
        <tissue evidence="1">Leaves</tissue>
    </source>
</reference>
<organism evidence="1 2">
    <name type="scientific">Cichorium intybus</name>
    <name type="common">Chicory</name>
    <dbReference type="NCBI Taxonomy" id="13427"/>
    <lineage>
        <taxon>Eukaryota</taxon>
        <taxon>Viridiplantae</taxon>
        <taxon>Streptophyta</taxon>
        <taxon>Embryophyta</taxon>
        <taxon>Tracheophyta</taxon>
        <taxon>Spermatophyta</taxon>
        <taxon>Magnoliopsida</taxon>
        <taxon>eudicotyledons</taxon>
        <taxon>Gunneridae</taxon>
        <taxon>Pentapetalae</taxon>
        <taxon>asterids</taxon>
        <taxon>campanulids</taxon>
        <taxon>Asterales</taxon>
        <taxon>Asteraceae</taxon>
        <taxon>Cichorioideae</taxon>
        <taxon>Cichorieae</taxon>
        <taxon>Cichoriinae</taxon>
        <taxon>Cichorium</taxon>
    </lineage>
</organism>
<dbReference type="EMBL" id="CM042014">
    <property type="protein sequence ID" value="KAI3722789.1"/>
    <property type="molecule type" value="Genomic_DNA"/>
</dbReference>
<sequence>MEHFITKHHHKFKRIKNQLTVDFVSCAYWAEFVSSLYATKCCGRYQVNPPSHTHTHTVTVNTPSLSILKFISPIHLSGFSERLAFSSYNLLLASDQSSY</sequence>
<name>A0ACB9BLC6_CICIN</name>
<reference evidence="2" key="1">
    <citation type="journal article" date="2022" name="Mol. Ecol. Resour.">
        <title>The genomes of chicory, endive, great burdock and yacon provide insights into Asteraceae palaeo-polyploidization history and plant inulin production.</title>
        <authorList>
            <person name="Fan W."/>
            <person name="Wang S."/>
            <person name="Wang H."/>
            <person name="Wang A."/>
            <person name="Jiang F."/>
            <person name="Liu H."/>
            <person name="Zhao H."/>
            <person name="Xu D."/>
            <person name="Zhang Y."/>
        </authorList>
    </citation>
    <scope>NUCLEOTIDE SEQUENCE [LARGE SCALE GENOMIC DNA]</scope>
    <source>
        <strain evidence="2">cv. Punajuju</strain>
    </source>
</reference>
<comment type="caution">
    <text evidence="1">The sequence shown here is derived from an EMBL/GenBank/DDBJ whole genome shotgun (WGS) entry which is preliminary data.</text>
</comment>